<keyword evidence="3 7" id="KW-0812">Transmembrane</keyword>
<name>A0AAU8BGR2_9VIBR</name>
<proteinExistence type="predicted"/>
<dbReference type="RefSeq" id="WP_353496778.1">
    <property type="nucleotide sequence ID" value="NZ_CP115920.1"/>
</dbReference>
<evidence type="ECO:0000256" key="4">
    <source>
        <dbReference type="ARBA" id="ARBA00022989"/>
    </source>
</evidence>
<reference evidence="9" key="1">
    <citation type="submission" date="2023-01" db="EMBL/GenBank/DDBJ databases">
        <title>Vibrio sp. CB1-14 genome sequencing.</title>
        <authorList>
            <person name="Otstavnykh N."/>
            <person name="Isaeva M."/>
            <person name="Meleshko D."/>
        </authorList>
    </citation>
    <scope>NUCLEOTIDE SEQUENCE</scope>
    <source>
        <strain evidence="9">CB1-14</strain>
    </source>
</reference>
<evidence type="ECO:0000256" key="7">
    <source>
        <dbReference type="SAM" id="Phobius"/>
    </source>
</evidence>
<evidence type="ECO:0000256" key="2">
    <source>
        <dbReference type="ARBA" id="ARBA00022475"/>
    </source>
</evidence>
<evidence type="ECO:0000256" key="1">
    <source>
        <dbReference type="ARBA" id="ARBA00004651"/>
    </source>
</evidence>
<dbReference type="InterPro" id="IPR000014">
    <property type="entry name" value="PAS"/>
</dbReference>
<dbReference type="InterPro" id="IPR035965">
    <property type="entry name" value="PAS-like_dom_sf"/>
</dbReference>
<organism evidence="9">
    <name type="scientific">Vibrio chaetopteri</name>
    <dbReference type="NCBI Taxonomy" id="3016528"/>
    <lineage>
        <taxon>Bacteria</taxon>
        <taxon>Pseudomonadati</taxon>
        <taxon>Pseudomonadota</taxon>
        <taxon>Gammaproteobacteria</taxon>
        <taxon>Vibrionales</taxon>
        <taxon>Vibrionaceae</taxon>
        <taxon>Vibrio</taxon>
    </lineage>
</organism>
<feature type="transmembrane region" description="Helical" evidence="7">
    <location>
        <begin position="346"/>
        <end position="365"/>
    </location>
</feature>
<evidence type="ECO:0000256" key="3">
    <source>
        <dbReference type="ARBA" id="ARBA00022692"/>
    </source>
</evidence>
<evidence type="ECO:0000256" key="5">
    <source>
        <dbReference type="ARBA" id="ARBA00023136"/>
    </source>
</evidence>
<dbReference type="Pfam" id="PF17200">
    <property type="entry name" value="sCache_2"/>
    <property type="match status" value="1"/>
</dbReference>
<dbReference type="InterPro" id="IPR018821">
    <property type="entry name" value="DUF294_put_nucleoTrafse_sb-bd"/>
</dbReference>
<evidence type="ECO:0000259" key="8">
    <source>
        <dbReference type="PROSITE" id="PS50112"/>
    </source>
</evidence>
<dbReference type="EMBL" id="CP115920">
    <property type="protein sequence ID" value="XCD15356.1"/>
    <property type="molecule type" value="Genomic_DNA"/>
</dbReference>
<feature type="domain" description="PAS" evidence="8">
    <location>
        <begin position="385"/>
        <end position="426"/>
    </location>
</feature>
<keyword evidence="4 7" id="KW-1133">Transmembrane helix</keyword>
<dbReference type="NCBIfam" id="TIGR00229">
    <property type="entry name" value="sensory_box"/>
    <property type="match status" value="1"/>
</dbReference>
<dbReference type="CDD" id="cd00130">
    <property type="entry name" value="PAS"/>
    <property type="match status" value="1"/>
</dbReference>
<keyword evidence="5 7" id="KW-0472">Membrane</keyword>
<gene>
    <name evidence="9" type="ORF">PG915_12275</name>
</gene>
<dbReference type="Pfam" id="PF13426">
    <property type="entry name" value="PAS_9"/>
    <property type="match status" value="1"/>
</dbReference>
<dbReference type="CDD" id="cd05401">
    <property type="entry name" value="NT_GlnE_GlnD_like"/>
    <property type="match status" value="1"/>
</dbReference>
<dbReference type="Pfam" id="PF10335">
    <property type="entry name" value="DUF294_C"/>
    <property type="match status" value="1"/>
</dbReference>
<sequence length="863" mass="99643">MLLTYEIKHLAIMKISEHANRTEQLFGLRAEDIHKWIDGFFEHDRFDHALKQGTVTRDPYDHRRFRHCKEALNEAYQEFSGQYSRQQIRNVFETHIRDDYDGYIPSRADFENGTFQTKYHDAHDGDELSAVLSANELMDYFDGLHARHSENRGLLNRFTLRIVAPSILALVLFVAAIIFAIVPFVEQSMVEQKRNMLAQLTSSAVSIVDSYIELEQKGELSLQEAQIRAKNEIETMRYGPNNRDYFFIIDSKPTMVMHPYRADLTGQDLSDYRDNDGVAVFVEFTKLVDNHQHGFLEYLWQWNDQADVTTPKLTYVEGIDEWQWIIGTGVYLDDVQQGIDKLEGTLYAIFAAIFAGLVVCIGFVMSQSKVIENRKKRAEIALHEAKDRYRALVESSNEGYILETDGQIIYSNACLHRMVGYSEHDFEQQDIWSRLFTQSPQNTKVLAHLEALFDGGVEPGEFEAQLITKHGNTLDIIVSSSRIFLSEKQGHVLSFRPITRKIYGGSFGVIDEVRDYQPMVADIISKIEQSHSPGHAVETLNQLTVVIRQMIESGCRPEILRRTIGTAYDAAICRFIQLATIELGEPPVPFTFISFGSNARHDMTLFSDQDNAIVFDGATLEPTELKQVRRYFLSLAENVCSMLNRAGYRYCEGLIMASNHQWCLSLDEWNRNFERWIADATAESILELNVFFDIRATYGEGALVDAMHDNIQHQLKRQPSFFTTYAHNCLQHEIPLTATKQIKVENHQGQLTLNLKQCLRPMEIFCRLYALKHDIRESNTVTRLKLLAAKQELDAPTLRDMLYIFDHIWQLRFMNQIDEYTDLCKVNDDIDLAKLSTLERQHLESVLERVSLFHDKVERDFLR</sequence>
<dbReference type="SMART" id="SM01049">
    <property type="entry name" value="Cache_2"/>
    <property type="match status" value="1"/>
</dbReference>
<dbReference type="SUPFAM" id="SSF55785">
    <property type="entry name" value="PYP-like sensor domain (PAS domain)"/>
    <property type="match status" value="1"/>
</dbReference>
<protein>
    <submittedName>
        <fullName evidence="9">DUF294 nucleotidyltransferase-like domain-containing protein</fullName>
    </submittedName>
</protein>
<dbReference type="Gene3D" id="3.30.450.20">
    <property type="entry name" value="PAS domain"/>
    <property type="match status" value="2"/>
</dbReference>
<comment type="subcellular location">
    <subcellularLocation>
        <location evidence="1">Cell membrane</location>
        <topology evidence="1">Multi-pass membrane protein</topology>
    </subcellularLocation>
</comment>
<feature type="transmembrane region" description="Helical" evidence="7">
    <location>
        <begin position="162"/>
        <end position="185"/>
    </location>
</feature>
<dbReference type="InterPro" id="IPR005105">
    <property type="entry name" value="GlnD_Uridyltrans_N"/>
</dbReference>
<dbReference type="AlphaFoldDB" id="A0AAU8BGR2"/>
<dbReference type="PROSITE" id="PS50112">
    <property type="entry name" value="PAS"/>
    <property type="match status" value="1"/>
</dbReference>
<evidence type="ECO:0000256" key="6">
    <source>
        <dbReference type="SAM" id="Coils"/>
    </source>
</evidence>
<evidence type="ECO:0000313" key="9">
    <source>
        <dbReference type="EMBL" id="XCD15356.1"/>
    </source>
</evidence>
<dbReference type="InterPro" id="IPR033480">
    <property type="entry name" value="sCache_2"/>
</dbReference>
<accession>A0AAU8BGR2</accession>
<feature type="coiled-coil region" evidence="6">
    <location>
        <begin position="368"/>
        <end position="395"/>
    </location>
</feature>
<dbReference type="KEGG" id="vck:PG915_12275"/>
<keyword evidence="6" id="KW-0175">Coiled coil</keyword>
<keyword evidence="2" id="KW-1003">Cell membrane</keyword>
<dbReference type="GO" id="GO:0008773">
    <property type="term" value="F:[protein-PII] uridylyltransferase activity"/>
    <property type="evidence" value="ECO:0007669"/>
    <property type="project" value="InterPro"/>
</dbReference>
<dbReference type="GO" id="GO:0005886">
    <property type="term" value="C:plasma membrane"/>
    <property type="evidence" value="ECO:0007669"/>
    <property type="project" value="UniProtKB-SubCell"/>
</dbReference>
<dbReference type="Pfam" id="PF03445">
    <property type="entry name" value="DUF294"/>
    <property type="match status" value="1"/>
</dbReference>
<dbReference type="SMART" id="SM00091">
    <property type="entry name" value="PAS"/>
    <property type="match status" value="1"/>
</dbReference>